<feature type="region of interest" description="Disordered" evidence="1">
    <location>
        <begin position="699"/>
        <end position="759"/>
    </location>
</feature>
<sequence>MAHFNGTDALQVSKLDSKASQECQPNQQQHLDPRTPRFIPSGLEMQKLGARDFQDPGVGNLHLYVHRQQVRHTAEIEELEAATKRNEDGITETREIIKSDMLHLHEQLLSQQAQIAQLLSGSHEPANASMVMSTAAGPMPTRLTPAGVDEFCQPHVLLDRFSAKAVAALYDEQIATAGATTDRLRRYAALAKLLAADSMPKTPERETYVEDALSELNEIDGCVHLSDDSSILSWDNKDAPADEGTPDTSFTIAKAGDGKPANSEMVTEAERAAEAAPGDQGSTPESTTTGVEVGDAKQVISPDGSVETGLEAEAAPAKQEKTPDATNTSAEANNDEAATTPNMANELETPTHSQSADSEEAAAAATSDKITEQELETTVRAKAAVDEQASAAMTEFTDQGPESQEAAAAPAQYVLKEPQANETNDVSWTPFHVRNMPAGPKISVVDNTETFSWKLLTRSLKGDNWSPGFYFVRSRTKFGLKSYWIIDACHDTFLPSVPGEHGAKMTPFFNDTLCSEGYAPNETNYLNVPVFISHDPANVVNGRKYKYFGNYSQLRFSDKIGYDVQAEHVPKQVKKYWAEQLSKSGGSRPEWIIKALKNQFWPRPIYERQPIEGEHAMSLPELAAAEAGGLREYAKKLKEWEWQAEKAAEDLTEEFVLQSFEASDDDLHPALRLSWEYMQFVGYDQDLYDTLARKKQVRRERRALRETQAAEPEKKEKKTPVPNPEEVAAAEEAERLRRSTWEPEPMNFLKPKPQDPAATAAAEARVVEILTEAAKINAAAKNSQFTKKAPVPAKAKKAPTPTKAAETIAAQPSAAVTSAVSGKTDADPALEEAKKFAQGATKAVDRRGGRGERAKVLPPHLKRVEEGKALPPHLRKRA</sequence>
<organism evidence="3 4">
    <name type="scientific">Salinomyces thailandicus</name>
    <dbReference type="NCBI Taxonomy" id="706561"/>
    <lineage>
        <taxon>Eukaryota</taxon>
        <taxon>Fungi</taxon>
        <taxon>Dikarya</taxon>
        <taxon>Ascomycota</taxon>
        <taxon>Pezizomycotina</taxon>
        <taxon>Dothideomycetes</taxon>
        <taxon>Dothideomycetidae</taxon>
        <taxon>Mycosphaerellales</taxon>
        <taxon>Teratosphaeriaceae</taxon>
        <taxon>Salinomyces</taxon>
    </lineage>
</organism>
<evidence type="ECO:0000256" key="1">
    <source>
        <dbReference type="SAM" id="MobiDB-lite"/>
    </source>
</evidence>
<evidence type="ECO:0000313" key="3">
    <source>
        <dbReference type="EMBL" id="TKA31382.1"/>
    </source>
</evidence>
<evidence type="ECO:0000259" key="2">
    <source>
        <dbReference type="Pfam" id="PF20411"/>
    </source>
</evidence>
<proteinExistence type="predicted"/>
<reference evidence="3 4" key="1">
    <citation type="submission" date="2017-03" db="EMBL/GenBank/DDBJ databases">
        <title>Genomes of endolithic fungi from Antarctica.</title>
        <authorList>
            <person name="Coleine C."/>
            <person name="Masonjones S."/>
            <person name="Stajich J.E."/>
        </authorList>
    </citation>
    <scope>NUCLEOTIDE SEQUENCE [LARGE SCALE GENOMIC DNA]</scope>
    <source>
        <strain evidence="3 4">CCFEE 6315</strain>
    </source>
</reference>
<feature type="region of interest" description="Disordered" evidence="1">
    <location>
        <begin position="234"/>
        <end position="372"/>
    </location>
</feature>
<comment type="caution">
    <text evidence="3">The sequence shown here is derived from an EMBL/GenBank/DDBJ whole genome shotgun (WGS) entry which is preliminary data.</text>
</comment>
<gene>
    <name evidence="3" type="ORF">B0A50_02228</name>
</gene>
<feature type="compositionally biased region" description="Basic and acidic residues" evidence="1">
    <location>
        <begin position="732"/>
        <end position="741"/>
    </location>
</feature>
<dbReference type="Proteomes" id="UP000308549">
    <property type="component" value="Unassembled WGS sequence"/>
</dbReference>
<dbReference type="EMBL" id="NAJL01000008">
    <property type="protein sequence ID" value="TKA31382.1"/>
    <property type="molecule type" value="Genomic_DNA"/>
</dbReference>
<feature type="compositionally biased region" description="Polar residues" evidence="1">
    <location>
        <begin position="18"/>
        <end position="30"/>
    </location>
</feature>
<feature type="compositionally biased region" description="Polar residues" evidence="1">
    <location>
        <begin position="324"/>
        <end position="354"/>
    </location>
</feature>
<feature type="compositionally biased region" description="Low complexity" evidence="1">
    <location>
        <begin position="786"/>
        <end position="810"/>
    </location>
</feature>
<name>A0A4U0U9N2_9PEZI</name>
<feature type="region of interest" description="Disordered" evidence="1">
    <location>
        <begin position="783"/>
        <end position="878"/>
    </location>
</feature>
<feature type="compositionally biased region" description="Basic and acidic residues" evidence="1">
    <location>
        <begin position="843"/>
        <end position="855"/>
    </location>
</feature>
<feature type="compositionally biased region" description="Polar residues" evidence="1">
    <location>
        <begin position="280"/>
        <end position="290"/>
    </location>
</feature>
<feature type="region of interest" description="Disordered" evidence="1">
    <location>
        <begin position="1"/>
        <end position="37"/>
    </location>
</feature>
<dbReference type="Pfam" id="PF20411">
    <property type="entry name" value="DUF6697"/>
    <property type="match status" value="1"/>
</dbReference>
<dbReference type="InterPro" id="IPR046520">
    <property type="entry name" value="DUF6697"/>
</dbReference>
<dbReference type="AlphaFoldDB" id="A0A4U0U9N2"/>
<dbReference type="OrthoDB" id="5427977at2759"/>
<keyword evidence="4" id="KW-1185">Reference proteome</keyword>
<evidence type="ECO:0000313" key="4">
    <source>
        <dbReference type="Proteomes" id="UP000308549"/>
    </source>
</evidence>
<protein>
    <recommendedName>
        <fullName evidence="2">DUF6697 domain-containing protein</fullName>
    </recommendedName>
</protein>
<accession>A0A4U0U9N2</accession>
<feature type="domain" description="DUF6697" evidence="2">
    <location>
        <begin position="450"/>
        <end position="694"/>
    </location>
</feature>